<keyword evidence="8" id="KW-0436">Ligase</keyword>
<dbReference type="InterPro" id="IPR039396">
    <property type="entry name" value="Deltex_C"/>
</dbReference>
<feature type="region of interest" description="Disordered" evidence="6">
    <location>
        <begin position="1"/>
        <end position="54"/>
    </location>
</feature>
<comment type="similarity">
    <text evidence="5">Belongs to the Deltex family.</text>
</comment>
<evidence type="ECO:0000256" key="2">
    <source>
        <dbReference type="ARBA" id="ARBA00004906"/>
    </source>
</evidence>
<keyword evidence="5" id="KW-0863">Zinc-finger</keyword>
<dbReference type="GO" id="GO:0005737">
    <property type="term" value="C:cytoplasm"/>
    <property type="evidence" value="ECO:0007669"/>
    <property type="project" value="UniProtKB-SubCell"/>
</dbReference>
<dbReference type="GO" id="GO:0016874">
    <property type="term" value="F:ligase activity"/>
    <property type="evidence" value="ECO:0007669"/>
    <property type="project" value="UniProtKB-KW"/>
</dbReference>
<dbReference type="PANTHER" id="PTHR12622">
    <property type="entry name" value="DELTEX-RELATED"/>
    <property type="match status" value="1"/>
</dbReference>
<keyword evidence="5" id="KW-0963">Cytoplasm</keyword>
<comment type="pathway">
    <text evidence="2 5">Protein modification; protein ubiquitination.</text>
</comment>
<dbReference type="GO" id="GO:0008270">
    <property type="term" value="F:zinc ion binding"/>
    <property type="evidence" value="ECO:0007669"/>
    <property type="project" value="UniProtKB-KW"/>
</dbReference>
<evidence type="ECO:0000313" key="9">
    <source>
        <dbReference type="Proteomes" id="UP000290572"/>
    </source>
</evidence>
<comment type="catalytic activity">
    <reaction evidence="1 5">
        <text>S-ubiquitinyl-[E2 ubiquitin-conjugating enzyme]-L-cysteine + [acceptor protein]-L-lysine = [E2 ubiquitin-conjugating enzyme]-L-cysteine + N(6)-ubiquitinyl-[acceptor protein]-L-lysine.</text>
        <dbReference type="EC" id="2.3.2.27"/>
    </reaction>
</comment>
<protein>
    <recommendedName>
        <fullName evidence="5">E3 ubiquitin-protein ligase</fullName>
        <ecNumber evidence="5">2.3.2.27</ecNumber>
    </recommendedName>
</protein>
<dbReference type="EC" id="2.3.2.27" evidence="5"/>
<accession>A0A498N4G8</accession>
<comment type="caution">
    <text evidence="8">The sequence shown here is derived from an EMBL/GenBank/DDBJ whole genome shotgun (WGS) entry which is preliminary data.</text>
</comment>
<gene>
    <name evidence="8" type="ORF">ROHU_019681</name>
</gene>
<dbReference type="Pfam" id="PF18102">
    <property type="entry name" value="DTC"/>
    <property type="match status" value="1"/>
</dbReference>
<evidence type="ECO:0000256" key="1">
    <source>
        <dbReference type="ARBA" id="ARBA00000900"/>
    </source>
</evidence>
<organism evidence="8 9">
    <name type="scientific">Labeo rohita</name>
    <name type="common">Indian major carp</name>
    <name type="synonym">Cyprinus rohita</name>
    <dbReference type="NCBI Taxonomy" id="84645"/>
    <lineage>
        <taxon>Eukaryota</taxon>
        <taxon>Metazoa</taxon>
        <taxon>Chordata</taxon>
        <taxon>Craniata</taxon>
        <taxon>Vertebrata</taxon>
        <taxon>Euteleostomi</taxon>
        <taxon>Actinopterygii</taxon>
        <taxon>Neopterygii</taxon>
        <taxon>Teleostei</taxon>
        <taxon>Ostariophysi</taxon>
        <taxon>Cypriniformes</taxon>
        <taxon>Cyprinidae</taxon>
        <taxon>Labeoninae</taxon>
        <taxon>Labeonini</taxon>
        <taxon>Labeo</taxon>
    </lineage>
</organism>
<feature type="compositionally biased region" description="Basic and acidic residues" evidence="6">
    <location>
        <begin position="1"/>
        <end position="10"/>
    </location>
</feature>
<dbReference type="InterPro" id="IPR039398">
    <property type="entry name" value="Deltex_fam"/>
</dbReference>
<name>A0A498N4G8_LABRO</name>
<dbReference type="Proteomes" id="UP000290572">
    <property type="component" value="Unassembled WGS sequence"/>
</dbReference>
<evidence type="ECO:0000259" key="7">
    <source>
        <dbReference type="Pfam" id="PF18102"/>
    </source>
</evidence>
<keyword evidence="3 5" id="KW-0808">Transferase</keyword>
<dbReference type="Gene3D" id="3.30.390.130">
    <property type="match status" value="1"/>
</dbReference>
<proteinExistence type="inferred from homology"/>
<evidence type="ECO:0000256" key="3">
    <source>
        <dbReference type="ARBA" id="ARBA00022679"/>
    </source>
</evidence>
<dbReference type="GO" id="GO:0016567">
    <property type="term" value="P:protein ubiquitination"/>
    <property type="evidence" value="ECO:0007669"/>
    <property type="project" value="UniProtKB-UniRule"/>
</dbReference>
<evidence type="ECO:0000256" key="4">
    <source>
        <dbReference type="ARBA" id="ARBA00022723"/>
    </source>
</evidence>
<dbReference type="EMBL" id="QBIY01011927">
    <property type="protein sequence ID" value="RXN27940.1"/>
    <property type="molecule type" value="Genomic_DNA"/>
</dbReference>
<dbReference type="AlphaFoldDB" id="A0A498N4G8"/>
<keyword evidence="9" id="KW-1185">Reference proteome</keyword>
<comment type="subcellular location">
    <subcellularLocation>
        <location evidence="5">Cytoplasm</location>
    </subcellularLocation>
</comment>
<keyword evidence="5" id="KW-0862">Zinc</keyword>
<evidence type="ECO:0000313" key="8">
    <source>
        <dbReference type="EMBL" id="RXN27940.1"/>
    </source>
</evidence>
<dbReference type="UniPathway" id="UPA00143"/>
<feature type="domain" description="Deltex C-terminal" evidence="7">
    <location>
        <begin position="43"/>
        <end position="154"/>
    </location>
</feature>
<evidence type="ECO:0000256" key="5">
    <source>
        <dbReference type="RuleBase" id="RU367105"/>
    </source>
</evidence>
<dbReference type="STRING" id="84645.A0A498N4G8"/>
<reference evidence="8 9" key="1">
    <citation type="submission" date="2018-03" db="EMBL/GenBank/DDBJ databases">
        <title>Draft genome sequence of Rohu Carp (Labeo rohita).</title>
        <authorList>
            <person name="Das P."/>
            <person name="Kushwaha B."/>
            <person name="Joshi C.G."/>
            <person name="Kumar D."/>
            <person name="Nagpure N.S."/>
            <person name="Sahoo L."/>
            <person name="Das S.P."/>
            <person name="Bit A."/>
            <person name="Patnaik S."/>
            <person name="Meher P.K."/>
            <person name="Jayasankar P."/>
            <person name="Koringa P.G."/>
            <person name="Patel N.V."/>
            <person name="Hinsu A.T."/>
            <person name="Kumar R."/>
            <person name="Pandey M."/>
            <person name="Agarwal S."/>
            <person name="Srivastava S."/>
            <person name="Singh M."/>
            <person name="Iquebal M.A."/>
            <person name="Jaiswal S."/>
            <person name="Angadi U.B."/>
            <person name="Kumar N."/>
            <person name="Raza M."/>
            <person name="Shah T.M."/>
            <person name="Rai A."/>
            <person name="Jena J.K."/>
        </authorList>
    </citation>
    <scope>NUCLEOTIDE SEQUENCE [LARGE SCALE GENOMIC DNA]</scope>
    <source>
        <strain evidence="8">DASCIFA01</strain>
        <tissue evidence="8">Testis</tissue>
    </source>
</reference>
<dbReference type="GO" id="GO:0007219">
    <property type="term" value="P:Notch signaling pathway"/>
    <property type="evidence" value="ECO:0007669"/>
    <property type="project" value="InterPro"/>
</dbReference>
<sequence length="226" mass="24717">MGASQSKDKMQCNSYLNGKGPPPLTGSDGQPSNNHKKNGLIKQGNQPDGGQMTWDIERRSLPGYADCDTIKITYHFDDGIQSDKHPHPGHSYKGTNFVAFLPQNTTGTKILRKLECAFEHKLLFTVAASNNSEYCVMSADIPFKTVKSGGPESHQHKRIHSLAFQLHSSAQKVPVQLLSSQAESLRPSANALLYTAKSKRSEIGPCDNLQPLCALSAPPVHMNHNI</sequence>
<keyword evidence="4 5" id="KW-0479">Metal-binding</keyword>
<dbReference type="GO" id="GO:0061630">
    <property type="term" value="F:ubiquitin protein ligase activity"/>
    <property type="evidence" value="ECO:0007669"/>
    <property type="project" value="UniProtKB-UniRule"/>
</dbReference>
<dbReference type="InterPro" id="IPR039399">
    <property type="entry name" value="Deltex_C_sf"/>
</dbReference>
<evidence type="ECO:0000256" key="6">
    <source>
        <dbReference type="SAM" id="MobiDB-lite"/>
    </source>
</evidence>